<comment type="caution">
    <text evidence="3">The sequence shown here is derived from an EMBL/GenBank/DDBJ whole genome shotgun (WGS) entry which is preliminary data.</text>
</comment>
<feature type="chain" id="PRO_5045572336" evidence="1">
    <location>
        <begin position="27"/>
        <end position="478"/>
    </location>
</feature>
<feature type="domain" description="Calcineurin-like phosphoesterase" evidence="2">
    <location>
        <begin position="162"/>
        <end position="392"/>
    </location>
</feature>
<dbReference type="InterPro" id="IPR004843">
    <property type="entry name" value="Calcineurin-like_PHP"/>
</dbReference>
<protein>
    <submittedName>
        <fullName evidence="3">Metallophosphoesterase</fullName>
    </submittedName>
</protein>
<dbReference type="Gene3D" id="3.60.21.10">
    <property type="match status" value="1"/>
</dbReference>
<sequence>MSRRTVLTSGAGAAGLVALSGASAGAFSLEHFGTGSASGLVVTDLEVVTLTDTSVTFGWACYNGPHPPVGGLRPTVPSDSEVLLGPADGTAPMKVVHHDPTPRGMHLVTITGLEPNRSYRFECRSRGIAARPGLVATNQAWSPERLGRFRTLSTPPGDYIRTIALVNDTHIGEDEHGILFAGMPEPIIQEPGADPFPEIMLRGALAEARAHGVSRVLVNGDTTSEARPDEVRKFREIMDTYGTHGVDYHVTRGNHDRPHTPSSDLAAGYEAFPVLEGTADHRDVWGAEFIPRQQMWTTSIGGLRVLGIDSAMLDASGGEILPHQMSDIAAELAADPDRPTLAMAHHPVTREAAWTNVSGPIFVLNEHDANILQGHFTRAPGVFMMWAGHTHRARRTSPDAAQHVDFVETASNGGYPGGYTLLHLYTGGYMMNFHRIGTEEALRWSARSRWAGLGINPDYTLGLTDHRNYVVHRDLSGI</sequence>
<dbReference type="Pfam" id="PF00149">
    <property type="entry name" value="Metallophos"/>
    <property type="match status" value="1"/>
</dbReference>
<dbReference type="Proteomes" id="UP001589700">
    <property type="component" value="Unassembled WGS sequence"/>
</dbReference>
<evidence type="ECO:0000259" key="2">
    <source>
        <dbReference type="Pfam" id="PF00149"/>
    </source>
</evidence>
<organism evidence="3 4">
    <name type="scientific">Dietzia aerolata</name>
    <dbReference type="NCBI Taxonomy" id="595984"/>
    <lineage>
        <taxon>Bacteria</taxon>
        <taxon>Bacillati</taxon>
        <taxon>Actinomycetota</taxon>
        <taxon>Actinomycetes</taxon>
        <taxon>Mycobacteriales</taxon>
        <taxon>Dietziaceae</taxon>
        <taxon>Dietzia</taxon>
    </lineage>
</organism>
<keyword evidence="1" id="KW-0732">Signal</keyword>
<dbReference type="InterPro" id="IPR006311">
    <property type="entry name" value="TAT_signal"/>
</dbReference>
<name>A0ABV5JS26_9ACTN</name>
<dbReference type="RefSeq" id="WP_338403580.1">
    <property type="nucleotide sequence ID" value="NZ_JAALDM010000170.1"/>
</dbReference>
<feature type="signal peptide" evidence="1">
    <location>
        <begin position="1"/>
        <end position="26"/>
    </location>
</feature>
<dbReference type="PROSITE" id="PS51318">
    <property type="entry name" value="TAT"/>
    <property type="match status" value="1"/>
</dbReference>
<keyword evidence="4" id="KW-1185">Reference proteome</keyword>
<dbReference type="EMBL" id="JBHMDY010000006">
    <property type="protein sequence ID" value="MFB9260567.1"/>
    <property type="molecule type" value="Genomic_DNA"/>
</dbReference>
<proteinExistence type="predicted"/>
<accession>A0ABV5JS26</accession>
<dbReference type="SUPFAM" id="SSF56300">
    <property type="entry name" value="Metallo-dependent phosphatases"/>
    <property type="match status" value="1"/>
</dbReference>
<reference evidence="3 4" key="1">
    <citation type="submission" date="2024-09" db="EMBL/GenBank/DDBJ databases">
        <authorList>
            <person name="Sun Q."/>
            <person name="Mori K."/>
        </authorList>
    </citation>
    <scope>NUCLEOTIDE SEQUENCE [LARGE SCALE GENOMIC DNA]</scope>
    <source>
        <strain evidence="3 4">CCM 7659</strain>
    </source>
</reference>
<gene>
    <name evidence="3" type="ORF">ACFFVD_12200</name>
</gene>
<evidence type="ECO:0000256" key="1">
    <source>
        <dbReference type="SAM" id="SignalP"/>
    </source>
</evidence>
<evidence type="ECO:0000313" key="4">
    <source>
        <dbReference type="Proteomes" id="UP001589700"/>
    </source>
</evidence>
<dbReference type="InterPro" id="IPR029052">
    <property type="entry name" value="Metallo-depent_PP-like"/>
</dbReference>
<evidence type="ECO:0000313" key="3">
    <source>
        <dbReference type="EMBL" id="MFB9260567.1"/>
    </source>
</evidence>